<name>A0ABU0DYG2_9FIRM</name>
<dbReference type="Pfam" id="PF02585">
    <property type="entry name" value="PIG-L"/>
    <property type="match status" value="1"/>
</dbReference>
<dbReference type="SUPFAM" id="SSF102588">
    <property type="entry name" value="LmbE-like"/>
    <property type="match status" value="1"/>
</dbReference>
<accession>A0ABU0DYG2</accession>
<dbReference type="Gene3D" id="3.40.50.10320">
    <property type="entry name" value="LmbE-like"/>
    <property type="match status" value="1"/>
</dbReference>
<evidence type="ECO:0000313" key="1">
    <source>
        <dbReference type="EMBL" id="MDQ0359682.1"/>
    </source>
</evidence>
<dbReference type="Proteomes" id="UP001230220">
    <property type="component" value="Unassembled WGS sequence"/>
</dbReference>
<dbReference type="PANTHER" id="PTHR12993:SF11">
    <property type="entry name" value="N-ACETYLGLUCOSAMINYL-PHOSPHATIDYLINOSITOL DE-N-ACETYLASE"/>
    <property type="match status" value="1"/>
</dbReference>
<gene>
    <name evidence="1" type="ORF">J2S15_000413</name>
</gene>
<sequence length="217" mass="24859">MSKKRLFVLVLPFAILFSLLTYEVTASSSSKDNVNLMIVAHPDDESIFAGNEILNNSYHIVCITNGNNEVRKQEFEKMLEVTGNTGVMLSYPDKTNGERDDWSSVGSDIEEELNNIIASREWGKIVTHNPKGEYGHIQHKKTNEIVTKLVTQQNKDDQLYYFGDYFKAKNEAGHTKTLNKEQSKEKVKLLTVYSSQLKTVNKLHHILDYEELVPYQK</sequence>
<reference evidence="1 2" key="1">
    <citation type="submission" date="2023-07" db="EMBL/GenBank/DDBJ databases">
        <title>Genomic Encyclopedia of Type Strains, Phase IV (KMG-IV): sequencing the most valuable type-strain genomes for metagenomic binning, comparative biology and taxonomic classification.</title>
        <authorList>
            <person name="Goeker M."/>
        </authorList>
    </citation>
    <scope>NUCLEOTIDE SEQUENCE [LARGE SCALE GENOMIC DNA]</scope>
    <source>
        <strain evidence="1 2">DSM 16784</strain>
    </source>
</reference>
<organism evidence="1 2">
    <name type="scientific">Breznakia pachnodae</name>
    <dbReference type="NCBI Taxonomy" id="265178"/>
    <lineage>
        <taxon>Bacteria</taxon>
        <taxon>Bacillati</taxon>
        <taxon>Bacillota</taxon>
        <taxon>Erysipelotrichia</taxon>
        <taxon>Erysipelotrichales</taxon>
        <taxon>Erysipelotrichaceae</taxon>
        <taxon>Breznakia</taxon>
    </lineage>
</organism>
<proteinExistence type="predicted"/>
<dbReference type="RefSeq" id="WP_307405002.1">
    <property type="nucleotide sequence ID" value="NZ_JAUSUR010000001.1"/>
</dbReference>
<dbReference type="PANTHER" id="PTHR12993">
    <property type="entry name" value="N-ACETYLGLUCOSAMINYL-PHOSPHATIDYLINOSITOL DE-N-ACETYLASE-RELATED"/>
    <property type="match status" value="1"/>
</dbReference>
<comment type="caution">
    <text evidence="1">The sequence shown here is derived from an EMBL/GenBank/DDBJ whole genome shotgun (WGS) entry which is preliminary data.</text>
</comment>
<protein>
    <submittedName>
        <fullName evidence="1">LmbE family N-acetylglucosaminyl deacetylase</fullName>
    </submittedName>
</protein>
<dbReference type="EMBL" id="JAUSUR010000001">
    <property type="protein sequence ID" value="MDQ0359682.1"/>
    <property type="molecule type" value="Genomic_DNA"/>
</dbReference>
<keyword evidence="2" id="KW-1185">Reference proteome</keyword>
<dbReference type="InterPro" id="IPR024078">
    <property type="entry name" value="LmbE-like_dom_sf"/>
</dbReference>
<dbReference type="InterPro" id="IPR003737">
    <property type="entry name" value="GlcNAc_PI_deacetylase-related"/>
</dbReference>
<evidence type="ECO:0000313" key="2">
    <source>
        <dbReference type="Proteomes" id="UP001230220"/>
    </source>
</evidence>